<dbReference type="GO" id="GO:0006310">
    <property type="term" value="P:DNA recombination"/>
    <property type="evidence" value="ECO:0007669"/>
    <property type="project" value="InterPro"/>
</dbReference>
<dbReference type="AlphaFoldDB" id="A0A378XV23"/>
<dbReference type="GO" id="GO:0000287">
    <property type="term" value="F:magnesium ion binding"/>
    <property type="evidence" value="ECO:0007669"/>
    <property type="project" value="InterPro"/>
</dbReference>
<accession>A0A378XV23</accession>
<proteinExistence type="predicted"/>
<dbReference type="Proteomes" id="UP000254400">
    <property type="component" value="Unassembled WGS sequence"/>
</dbReference>
<dbReference type="EMBL" id="UGSC01000001">
    <property type="protein sequence ID" value="SUA67388.1"/>
    <property type="molecule type" value="Genomic_DNA"/>
</dbReference>
<dbReference type="Gene3D" id="3.30.1330.70">
    <property type="entry name" value="Holliday junction resolvase RusA"/>
    <property type="match status" value="1"/>
</dbReference>
<protein>
    <submittedName>
        <fullName evidence="1">Endodeoxyribonuclease RUS</fullName>
    </submittedName>
</protein>
<dbReference type="InterPro" id="IPR036614">
    <property type="entry name" value="RusA-like_sf"/>
</dbReference>
<dbReference type="GO" id="GO:0006281">
    <property type="term" value="P:DNA repair"/>
    <property type="evidence" value="ECO:0007669"/>
    <property type="project" value="InterPro"/>
</dbReference>
<dbReference type="GeneID" id="93350069"/>
<sequence length="125" mass="14777">MERLILPGLAPSVNHMYRNAMVRGRRMRIKTKVAEQWFSNTILVAKVWRQKNKWSTATGKVAVRLWFYFPDKRRRDTHNALKALLDALEDAGLYEDDKMALPQIIDFEIDRQNPRIEIEFEKMTG</sequence>
<name>A0A378XV23_PAEPO</name>
<gene>
    <name evidence="1" type="ORF">NCTC10343_01272</name>
</gene>
<organism evidence="1 2">
    <name type="scientific">Paenibacillus polymyxa</name>
    <name type="common">Bacillus polymyxa</name>
    <dbReference type="NCBI Taxonomy" id="1406"/>
    <lineage>
        <taxon>Bacteria</taxon>
        <taxon>Bacillati</taxon>
        <taxon>Bacillota</taxon>
        <taxon>Bacilli</taxon>
        <taxon>Bacillales</taxon>
        <taxon>Paenibacillaceae</taxon>
        <taxon>Paenibacillus</taxon>
    </lineage>
</organism>
<dbReference type="InterPro" id="IPR008822">
    <property type="entry name" value="Endonuclease_RusA-like"/>
</dbReference>
<dbReference type="SUPFAM" id="SSF103084">
    <property type="entry name" value="Holliday junction resolvase RusA"/>
    <property type="match status" value="1"/>
</dbReference>
<evidence type="ECO:0000313" key="1">
    <source>
        <dbReference type="EMBL" id="SUA67388.1"/>
    </source>
</evidence>
<reference evidence="1 2" key="1">
    <citation type="submission" date="2018-06" db="EMBL/GenBank/DDBJ databases">
        <authorList>
            <consortium name="Pathogen Informatics"/>
            <person name="Doyle S."/>
        </authorList>
    </citation>
    <scope>NUCLEOTIDE SEQUENCE [LARGE SCALE GENOMIC DNA]</scope>
    <source>
        <strain evidence="1 2">NCTC10343</strain>
    </source>
</reference>
<dbReference type="Pfam" id="PF05866">
    <property type="entry name" value="RusA"/>
    <property type="match status" value="1"/>
</dbReference>
<dbReference type="RefSeq" id="WP_019686465.1">
    <property type="nucleotide sequence ID" value="NZ_CP036496.1"/>
</dbReference>
<evidence type="ECO:0000313" key="2">
    <source>
        <dbReference type="Proteomes" id="UP000254400"/>
    </source>
</evidence>